<dbReference type="Gene3D" id="3.50.50.60">
    <property type="entry name" value="FAD/NAD(P)-binding domain"/>
    <property type="match status" value="1"/>
</dbReference>
<dbReference type="EMBL" id="CM009308">
    <property type="protein sequence ID" value="PNS89753.2"/>
    <property type="molecule type" value="Genomic_DNA"/>
</dbReference>
<evidence type="ECO:0000259" key="4">
    <source>
        <dbReference type="Pfam" id="PF01494"/>
    </source>
</evidence>
<name>A0A2K1WMK7_POPTR</name>
<keyword evidence="1" id="KW-0560">Oxidoreductase</keyword>
<gene>
    <name evidence="5" type="ORF">POPTR_019G003600</name>
</gene>
<dbReference type="PANTHER" id="PTHR45934:SF1">
    <property type="entry name" value="OS04G0423100 PROTEIN"/>
    <property type="match status" value="1"/>
</dbReference>
<proteinExistence type="inferred from homology"/>
<evidence type="ECO:0000256" key="2">
    <source>
        <dbReference type="ARBA" id="ARBA00023033"/>
    </source>
</evidence>
<evidence type="ECO:0000256" key="3">
    <source>
        <dbReference type="ARBA" id="ARBA00024018"/>
    </source>
</evidence>
<feature type="domain" description="FAD-binding" evidence="4">
    <location>
        <begin position="30"/>
        <end position="348"/>
    </location>
</feature>
<evidence type="ECO:0000313" key="6">
    <source>
        <dbReference type="Proteomes" id="UP000006729"/>
    </source>
</evidence>
<dbReference type="InParanoid" id="A0A2K1WMK7"/>
<dbReference type="PANTHER" id="PTHR45934">
    <property type="entry name" value="FAD/NAD(P)-BINDING OXIDOREDUCTASE FAMILY PROTEIN"/>
    <property type="match status" value="1"/>
</dbReference>
<reference evidence="5 6" key="1">
    <citation type="journal article" date="2006" name="Science">
        <title>The genome of black cottonwood, Populus trichocarpa (Torr. &amp; Gray).</title>
        <authorList>
            <person name="Tuskan G.A."/>
            <person name="Difazio S."/>
            <person name="Jansson S."/>
            <person name="Bohlmann J."/>
            <person name="Grigoriev I."/>
            <person name="Hellsten U."/>
            <person name="Putnam N."/>
            <person name="Ralph S."/>
            <person name="Rombauts S."/>
            <person name="Salamov A."/>
            <person name="Schein J."/>
            <person name="Sterck L."/>
            <person name="Aerts A."/>
            <person name="Bhalerao R.R."/>
            <person name="Bhalerao R.P."/>
            <person name="Blaudez D."/>
            <person name="Boerjan W."/>
            <person name="Brun A."/>
            <person name="Brunner A."/>
            <person name="Busov V."/>
            <person name="Campbell M."/>
            <person name="Carlson J."/>
            <person name="Chalot M."/>
            <person name="Chapman J."/>
            <person name="Chen G.L."/>
            <person name="Cooper D."/>
            <person name="Coutinho P.M."/>
            <person name="Couturier J."/>
            <person name="Covert S."/>
            <person name="Cronk Q."/>
            <person name="Cunningham R."/>
            <person name="Davis J."/>
            <person name="Degroeve S."/>
            <person name="Dejardin A."/>
            <person name="Depamphilis C."/>
            <person name="Detter J."/>
            <person name="Dirks B."/>
            <person name="Dubchak I."/>
            <person name="Duplessis S."/>
            <person name="Ehlting J."/>
            <person name="Ellis B."/>
            <person name="Gendler K."/>
            <person name="Goodstein D."/>
            <person name="Gribskov M."/>
            <person name="Grimwood J."/>
            <person name="Groover A."/>
            <person name="Gunter L."/>
            <person name="Hamberger B."/>
            <person name="Heinze B."/>
            <person name="Helariutta Y."/>
            <person name="Henrissat B."/>
            <person name="Holligan D."/>
            <person name="Holt R."/>
            <person name="Huang W."/>
            <person name="Islam-Faridi N."/>
            <person name="Jones S."/>
            <person name="Jones-Rhoades M."/>
            <person name="Jorgensen R."/>
            <person name="Joshi C."/>
            <person name="Kangasjarvi J."/>
            <person name="Karlsson J."/>
            <person name="Kelleher C."/>
            <person name="Kirkpatrick R."/>
            <person name="Kirst M."/>
            <person name="Kohler A."/>
            <person name="Kalluri U."/>
            <person name="Larimer F."/>
            <person name="Leebens-Mack J."/>
            <person name="Leple J.C."/>
            <person name="Locascio P."/>
            <person name="Lou Y."/>
            <person name="Lucas S."/>
            <person name="Martin F."/>
            <person name="Montanini B."/>
            <person name="Napoli C."/>
            <person name="Nelson D.R."/>
            <person name="Nelson C."/>
            <person name="Nieminen K."/>
            <person name="Nilsson O."/>
            <person name="Pereda V."/>
            <person name="Peter G."/>
            <person name="Philippe R."/>
            <person name="Pilate G."/>
            <person name="Poliakov A."/>
            <person name="Razumovskaya J."/>
            <person name="Richardson P."/>
            <person name="Rinaldi C."/>
            <person name="Ritland K."/>
            <person name="Rouze P."/>
            <person name="Ryaboy D."/>
            <person name="Schmutz J."/>
            <person name="Schrader J."/>
            <person name="Segerman B."/>
            <person name="Shin H."/>
            <person name="Siddiqui A."/>
            <person name="Sterky F."/>
            <person name="Terry A."/>
            <person name="Tsai C.J."/>
            <person name="Uberbacher E."/>
            <person name="Unneberg P."/>
            <person name="Vahala J."/>
            <person name="Wall K."/>
            <person name="Wessler S."/>
            <person name="Yang G."/>
            <person name="Yin T."/>
            <person name="Douglas C."/>
            <person name="Marra M."/>
            <person name="Sandberg G."/>
            <person name="Van de Peer Y."/>
            <person name="Rokhsar D."/>
        </authorList>
    </citation>
    <scope>NUCLEOTIDE SEQUENCE [LARGE SCALE GENOMIC DNA]</scope>
    <source>
        <strain evidence="6">cv. Nisqually</strain>
    </source>
</reference>
<dbReference type="InterPro" id="IPR044560">
    <property type="entry name" value="MOase"/>
</dbReference>
<keyword evidence="2" id="KW-0503">Monooxygenase</keyword>
<dbReference type="SUPFAM" id="SSF51905">
    <property type="entry name" value="FAD/NAD(P)-binding domain"/>
    <property type="match status" value="1"/>
</dbReference>
<organism evidence="5 6">
    <name type="scientific">Populus trichocarpa</name>
    <name type="common">Western balsam poplar</name>
    <name type="synonym">Populus balsamifera subsp. trichocarpa</name>
    <dbReference type="NCBI Taxonomy" id="3694"/>
    <lineage>
        <taxon>Eukaryota</taxon>
        <taxon>Viridiplantae</taxon>
        <taxon>Streptophyta</taxon>
        <taxon>Embryophyta</taxon>
        <taxon>Tracheophyta</taxon>
        <taxon>Spermatophyta</taxon>
        <taxon>Magnoliopsida</taxon>
        <taxon>eudicotyledons</taxon>
        <taxon>Gunneridae</taxon>
        <taxon>Pentapetalae</taxon>
        <taxon>rosids</taxon>
        <taxon>fabids</taxon>
        <taxon>Malpighiales</taxon>
        <taxon>Salicaceae</taxon>
        <taxon>Saliceae</taxon>
        <taxon>Populus</taxon>
    </lineage>
</organism>
<keyword evidence="6" id="KW-1185">Reference proteome</keyword>
<dbReference type="PRINTS" id="PR00420">
    <property type="entry name" value="RNGMNOXGNASE"/>
</dbReference>
<dbReference type="InterPro" id="IPR036188">
    <property type="entry name" value="FAD/NAD-bd_sf"/>
</dbReference>
<evidence type="ECO:0000256" key="1">
    <source>
        <dbReference type="ARBA" id="ARBA00023002"/>
    </source>
</evidence>
<dbReference type="Pfam" id="PF01494">
    <property type="entry name" value="FAD_binding_3"/>
    <property type="match status" value="1"/>
</dbReference>
<dbReference type="InterPro" id="IPR002938">
    <property type="entry name" value="FAD-bd"/>
</dbReference>
<protein>
    <recommendedName>
        <fullName evidence="4">FAD-binding domain-containing protein</fullName>
    </recommendedName>
</protein>
<dbReference type="AlphaFoldDB" id="A0A2K1WMK7"/>
<accession>A0A2K1WMK7</accession>
<evidence type="ECO:0000313" key="5">
    <source>
        <dbReference type="EMBL" id="PNS89753.2"/>
    </source>
</evidence>
<comment type="similarity">
    <text evidence="3">Belongs to the 3-hydroxybenzoate 6-hydroxylase family.</text>
</comment>
<sequence>MCLQYEQDEALCRRKNSYTQREREMEMMEDVVIVGAGIAGLATAVALKRVGVRALVLIRSEGLRATGSALTLFPNAWLALDALGVSHKLTPIYAPSSMGYVTNVSAGDVQQVLVRVANNGGDGHGIRTIHRKALLEALAEELPVDSIQFSSKLAVIGNEEQGGASIVVIHLEDGTTIKSKVLIGCDGVNSVVARWLGLAEPVHSGRSAVRGLAVFPQGHGFKQEVHRFVDVGKRAGFVPLNDRELYWFLTYNGDNMTGDPEHIQKQVLEKHAEKFPSSYLDVVRHADLSTLTWALLKFRQPWGIIFGKLSKGNVTVAGDAMHPMTPDLGQGGGASLEDAVVLGRHIGNSVINNGGLIVPGDMAKAIDDYVKERRWRPAFLVTGSYLAGWVQLGGDKWWMKFLRDGIFYQYLFGRISGLVHKDCGKLPAMSFGDMDHSSKKD</sequence>
<dbReference type="GO" id="GO:0004497">
    <property type="term" value="F:monooxygenase activity"/>
    <property type="evidence" value="ECO:0007669"/>
    <property type="project" value="UniProtKB-KW"/>
</dbReference>
<dbReference type="Proteomes" id="UP000006729">
    <property type="component" value="Chromosome 19"/>
</dbReference>
<dbReference type="STRING" id="3694.A0A2K1WMK7"/>
<dbReference type="GO" id="GO:0071949">
    <property type="term" value="F:FAD binding"/>
    <property type="evidence" value="ECO:0007669"/>
    <property type="project" value="InterPro"/>
</dbReference>